<dbReference type="AlphaFoldDB" id="A0A846XTI8"/>
<evidence type="ECO:0000313" key="3">
    <source>
        <dbReference type="Proteomes" id="UP000565711"/>
    </source>
</evidence>
<dbReference type="Gene3D" id="3.10.180.10">
    <property type="entry name" value="2,3-Dihydroxybiphenyl 1,2-Dioxygenase, domain 1"/>
    <property type="match status" value="1"/>
</dbReference>
<dbReference type="Proteomes" id="UP000565711">
    <property type="component" value="Unassembled WGS sequence"/>
</dbReference>
<reference evidence="2 3" key="1">
    <citation type="submission" date="2020-04" db="EMBL/GenBank/DDBJ databases">
        <title>MicrobeNet Type strains.</title>
        <authorList>
            <person name="Nicholson A.C."/>
        </authorList>
    </citation>
    <scope>NUCLEOTIDE SEQUENCE [LARGE SCALE GENOMIC DNA]</scope>
    <source>
        <strain evidence="2 3">JCM 12354</strain>
    </source>
</reference>
<dbReference type="PANTHER" id="PTHR33990:SF1">
    <property type="entry name" value="PROTEIN YJDN"/>
    <property type="match status" value="1"/>
</dbReference>
<proteinExistence type="predicted"/>
<keyword evidence="3" id="KW-1185">Reference proteome</keyword>
<gene>
    <name evidence="2" type="ORF">HGA08_02525</name>
</gene>
<dbReference type="CDD" id="cd06588">
    <property type="entry name" value="PhnB_like"/>
    <property type="match status" value="1"/>
</dbReference>
<dbReference type="PANTHER" id="PTHR33990">
    <property type="entry name" value="PROTEIN YJDN-RELATED"/>
    <property type="match status" value="1"/>
</dbReference>
<protein>
    <submittedName>
        <fullName evidence="2">VOC family protein</fullName>
    </submittedName>
</protein>
<dbReference type="SUPFAM" id="SSF54593">
    <property type="entry name" value="Glyoxalase/Bleomycin resistance protein/Dihydroxybiphenyl dioxygenase"/>
    <property type="match status" value="1"/>
</dbReference>
<comment type="caution">
    <text evidence="2">The sequence shown here is derived from an EMBL/GenBank/DDBJ whole genome shotgun (WGS) entry which is preliminary data.</text>
</comment>
<evidence type="ECO:0000313" key="2">
    <source>
        <dbReference type="EMBL" id="NKY49084.1"/>
    </source>
</evidence>
<name>A0A846XTI8_9NOCA</name>
<dbReference type="Pfam" id="PF06983">
    <property type="entry name" value="3-dmu-9_3-mt"/>
    <property type="match status" value="1"/>
</dbReference>
<sequence>MIFRRGSRPICGCRGRRPRASSIPQEATVKSATAYLTFDGNAEEAFTFYRSALGGELQLVRYGDMGGGSGDLPADVAQRVANAALTWREDQMIMGSDCPPDQTVDHTNPAYSVCLDVDDRAEADRMFTALSDGGQVTMPLDKTEWAAAFGMVTDKFSIPWMINLYGGE</sequence>
<organism evidence="2 3">
    <name type="scientific">Nocardia vermiculata</name>
    <dbReference type="NCBI Taxonomy" id="257274"/>
    <lineage>
        <taxon>Bacteria</taxon>
        <taxon>Bacillati</taxon>
        <taxon>Actinomycetota</taxon>
        <taxon>Actinomycetes</taxon>
        <taxon>Mycobacteriales</taxon>
        <taxon>Nocardiaceae</taxon>
        <taxon>Nocardia</taxon>
    </lineage>
</organism>
<accession>A0A846XTI8</accession>
<feature type="domain" description="PhnB-like" evidence="1">
    <location>
        <begin position="32"/>
        <end position="162"/>
    </location>
</feature>
<evidence type="ECO:0000259" key="1">
    <source>
        <dbReference type="Pfam" id="PF06983"/>
    </source>
</evidence>
<dbReference type="InterPro" id="IPR029068">
    <property type="entry name" value="Glyas_Bleomycin-R_OHBP_Dase"/>
</dbReference>
<dbReference type="InterPro" id="IPR028973">
    <property type="entry name" value="PhnB-like"/>
</dbReference>
<dbReference type="EMBL" id="JAAXOP010000001">
    <property type="protein sequence ID" value="NKY49084.1"/>
    <property type="molecule type" value="Genomic_DNA"/>
</dbReference>